<accession>A0A7Y7XWG2</accession>
<reference evidence="2 3" key="1">
    <citation type="submission" date="2020-04" db="EMBL/GenBank/DDBJ databases">
        <title>Molecular characterization of pseudomonads from Agaricus bisporus reveal novel blotch 2 pathogens in Western Europe.</title>
        <authorList>
            <person name="Taparia T."/>
            <person name="Krijger M."/>
            <person name="Haynes E."/>
            <person name="Elpinstone J.G."/>
            <person name="Noble R."/>
            <person name="Van Der Wolf J."/>
        </authorList>
    </citation>
    <scope>NUCLEOTIDE SEQUENCE [LARGE SCALE GENOMIC DNA]</scope>
    <source>
        <strain evidence="2 3">IPO3738</strain>
    </source>
</reference>
<dbReference type="EMBL" id="JACAQE010000002">
    <property type="protein sequence ID" value="NWC13590.1"/>
    <property type="molecule type" value="Genomic_DNA"/>
</dbReference>
<comment type="caution">
    <text evidence="2">The sequence shown here is derived from an EMBL/GenBank/DDBJ whole genome shotgun (WGS) entry which is preliminary data.</text>
</comment>
<dbReference type="AlphaFoldDB" id="A0A7Y7XWG2"/>
<keyword evidence="1" id="KW-0812">Transmembrane</keyword>
<dbReference type="Proteomes" id="UP000517547">
    <property type="component" value="Unassembled WGS sequence"/>
</dbReference>
<keyword evidence="1" id="KW-0472">Membrane</keyword>
<evidence type="ECO:0000313" key="3">
    <source>
        <dbReference type="Proteomes" id="UP000517547"/>
    </source>
</evidence>
<protein>
    <recommendedName>
        <fullName evidence="4">DUF2306 domain-containing protein</fullName>
    </recommendedName>
</protein>
<feature type="transmembrane region" description="Helical" evidence="1">
    <location>
        <begin position="95"/>
        <end position="114"/>
    </location>
</feature>
<feature type="transmembrane region" description="Helical" evidence="1">
    <location>
        <begin position="40"/>
        <end position="59"/>
    </location>
</feature>
<name>A0A7Y7XWG2_9PSED</name>
<feature type="transmembrane region" description="Helical" evidence="1">
    <location>
        <begin position="65"/>
        <end position="83"/>
    </location>
</feature>
<feature type="transmembrane region" description="Helical" evidence="1">
    <location>
        <begin position="134"/>
        <end position="157"/>
    </location>
</feature>
<sequence length="167" mass="17712">MPHPISVLGACHTAISLVPLVAGLYSYVRYQKIDPSTRSAKVYLVGLAVSVVTSFGLSSTGGFNAGHALGILALLAISGALVIPRIRLLGRARPYLSQFGFTFSFFLLLVPGINETLTRLPAAHPLADGPQSPLVQGALAAWLGIFVVGAALQFWWIRSQRGKMQAA</sequence>
<evidence type="ECO:0000313" key="2">
    <source>
        <dbReference type="EMBL" id="NWC13590.1"/>
    </source>
</evidence>
<feature type="transmembrane region" description="Helical" evidence="1">
    <location>
        <begin position="6"/>
        <end position="28"/>
    </location>
</feature>
<keyword evidence="1" id="KW-1133">Transmembrane helix</keyword>
<gene>
    <name evidence="2" type="ORF">HX845_08065</name>
</gene>
<dbReference type="RefSeq" id="WP_017128359.1">
    <property type="nucleotide sequence ID" value="NZ_JACAQE010000002.1"/>
</dbReference>
<proteinExistence type="predicted"/>
<organism evidence="2 3">
    <name type="scientific">Pseudomonas gingeri</name>
    <dbReference type="NCBI Taxonomy" id="117681"/>
    <lineage>
        <taxon>Bacteria</taxon>
        <taxon>Pseudomonadati</taxon>
        <taxon>Pseudomonadota</taxon>
        <taxon>Gammaproteobacteria</taxon>
        <taxon>Pseudomonadales</taxon>
        <taxon>Pseudomonadaceae</taxon>
        <taxon>Pseudomonas</taxon>
    </lineage>
</organism>
<evidence type="ECO:0000256" key="1">
    <source>
        <dbReference type="SAM" id="Phobius"/>
    </source>
</evidence>
<evidence type="ECO:0008006" key="4">
    <source>
        <dbReference type="Google" id="ProtNLM"/>
    </source>
</evidence>